<evidence type="ECO:0000313" key="2">
    <source>
        <dbReference type="EMBL" id="SJM54091.1"/>
    </source>
</evidence>
<keyword evidence="3" id="KW-1185">Reference proteome</keyword>
<protein>
    <submittedName>
        <fullName evidence="2">Uncharacterized protein</fullName>
    </submittedName>
</protein>
<feature type="transmembrane region" description="Helical" evidence="1">
    <location>
        <begin position="50"/>
        <end position="71"/>
    </location>
</feature>
<reference evidence="2 3" key="1">
    <citation type="submission" date="2017-02" db="EMBL/GenBank/DDBJ databases">
        <authorList>
            <person name="Peterson S.W."/>
        </authorList>
    </citation>
    <scope>NUCLEOTIDE SEQUENCE [LARGE SCALE GENOMIC DNA]</scope>
    <source>
        <strain evidence="2 3">LMG 22410</strain>
    </source>
</reference>
<proteinExistence type="predicted"/>
<keyword evidence="1" id="KW-1133">Transmembrane helix</keyword>
<feature type="transmembrane region" description="Helical" evidence="1">
    <location>
        <begin position="108"/>
        <end position="129"/>
    </location>
</feature>
<sequence length="271" mass="27462">MTQQPTRASAATRIAFTAVLLIAVADLLTSLVLAVRIFGGSAGVGPVVAAQFVILLSEAAALTLILALVLFPFRAGHIAGMIIAVLYTIALFGVGAFSLVQVGDLSGAATMLFSVCFVIAGGAAVYAMRAARQGQTGVPRLPLVLGLVAIAVSLLLGFLSPFISGTTGNTGVPLLSLLASLIPSLAVVLIVVLAAFESLATRLTAAGVSVLLALAFGAQAINSLVVVYARDQALGLLAKTLAVLIAAGLLVWAALASRKRQRVLVSPQAPQ</sequence>
<dbReference type="AlphaFoldDB" id="A0A1R4FE60"/>
<feature type="transmembrane region" description="Helical" evidence="1">
    <location>
        <begin position="203"/>
        <end position="221"/>
    </location>
</feature>
<dbReference type="GeneID" id="303172385"/>
<accession>A0A1R4FE60</accession>
<organism evidence="2 3">
    <name type="scientific">Agrococcus casei LMG 22410</name>
    <dbReference type="NCBI Taxonomy" id="1255656"/>
    <lineage>
        <taxon>Bacteria</taxon>
        <taxon>Bacillati</taxon>
        <taxon>Actinomycetota</taxon>
        <taxon>Actinomycetes</taxon>
        <taxon>Micrococcales</taxon>
        <taxon>Microbacteriaceae</taxon>
        <taxon>Agrococcus</taxon>
    </lineage>
</organism>
<feature type="transmembrane region" description="Helical" evidence="1">
    <location>
        <begin position="233"/>
        <end position="255"/>
    </location>
</feature>
<name>A0A1R4FE60_9MICO</name>
<dbReference type="RefSeq" id="WP_086991257.1">
    <property type="nucleotide sequence ID" value="NZ_FUHU01000020.1"/>
</dbReference>
<feature type="transmembrane region" description="Helical" evidence="1">
    <location>
        <begin position="78"/>
        <end position="102"/>
    </location>
</feature>
<dbReference type="EMBL" id="FUHU01000020">
    <property type="protein sequence ID" value="SJM54091.1"/>
    <property type="molecule type" value="Genomic_DNA"/>
</dbReference>
<feature type="transmembrane region" description="Helical" evidence="1">
    <location>
        <begin position="175"/>
        <end position="196"/>
    </location>
</feature>
<keyword evidence="1" id="KW-0472">Membrane</keyword>
<keyword evidence="1" id="KW-0812">Transmembrane</keyword>
<evidence type="ECO:0000256" key="1">
    <source>
        <dbReference type="SAM" id="Phobius"/>
    </source>
</evidence>
<evidence type="ECO:0000313" key="3">
    <source>
        <dbReference type="Proteomes" id="UP000195787"/>
    </source>
</evidence>
<gene>
    <name evidence="2" type="ORF">CZ674_04090</name>
</gene>
<feature type="transmembrane region" description="Helical" evidence="1">
    <location>
        <begin position="141"/>
        <end position="163"/>
    </location>
</feature>
<dbReference type="Proteomes" id="UP000195787">
    <property type="component" value="Unassembled WGS sequence"/>
</dbReference>